<dbReference type="InterPro" id="IPR054438">
    <property type="entry name" value="Struct_cement_gp24/gp6"/>
</dbReference>
<name>A0A8S5P1U9_9CAUD</name>
<dbReference type="Pfam" id="PF22758">
    <property type="entry name" value="Phage_cement"/>
    <property type="match status" value="1"/>
</dbReference>
<organism evidence="1">
    <name type="scientific">Myoviridae sp. ctakU3</name>
    <dbReference type="NCBI Taxonomy" id="2825135"/>
    <lineage>
        <taxon>Viruses</taxon>
        <taxon>Duplodnaviria</taxon>
        <taxon>Heunggongvirae</taxon>
        <taxon>Uroviricota</taxon>
        <taxon>Caudoviricetes</taxon>
    </lineage>
</organism>
<protein>
    <submittedName>
        <fullName evidence="1">Uncharacterized protein</fullName>
    </submittedName>
</protein>
<proteinExistence type="predicted"/>
<sequence length="150" mass="15645">MAQFIGTSMPRGFAGELTRAYYTNLVETKLNDKAAPVVAFGFPVKVNDAKNAITPCKSAEDAGKVYGFSVRFYGQAQTSDQHPTEGAPIGVLRKGYVAVKCKGGTPALGDKVYLTAKGEVTAEAAGTAIEGAQFMGAVDADGLAEISFNI</sequence>
<accession>A0A8S5P1U9</accession>
<evidence type="ECO:0000313" key="1">
    <source>
        <dbReference type="EMBL" id="DAE00629.1"/>
    </source>
</evidence>
<dbReference type="EMBL" id="BK015306">
    <property type="protein sequence ID" value="DAE00629.1"/>
    <property type="molecule type" value="Genomic_DNA"/>
</dbReference>
<reference evidence="1" key="1">
    <citation type="journal article" date="2021" name="Proc. Natl. Acad. Sci. U.S.A.">
        <title>A Catalog of Tens of Thousands of Viruses from Human Metagenomes Reveals Hidden Associations with Chronic Diseases.</title>
        <authorList>
            <person name="Tisza M.J."/>
            <person name="Buck C.B."/>
        </authorList>
    </citation>
    <scope>NUCLEOTIDE SEQUENCE</scope>
    <source>
        <strain evidence="1">CtakU3</strain>
    </source>
</reference>